<dbReference type="EMBL" id="WUMU01000048">
    <property type="protein sequence ID" value="MXN21138.1"/>
    <property type="molecule type" value="Genomic_DNA"/>
</dbReference>
<keyword evidence="3" id="KW-1185">Reference proteome</keyword>
<organism evidence="2 3">
    <name type="scientific">Pseudooceanicola albus</name>
    <dbReference type="NCBI Taxonomy" id="2692189"/>
    <lineage>
        <taxon>Bacteria</taxon>
        <taxon>Pseudomonadati</taxon>
        <taxon>Pseudomonadota</taxon>
        <taxon>Alphaproteobacteria</taxon>
        <taxon>Rhodobacterales</taxon>
        <taxon>Paracoccaceae</taxon>
        <taxon>Pseudooceanicola</taxon>
    </lineage>
</organism>
<evidence type="ECO:0000313" key="3">
    <source>
        <dbReference type="Proteomes" id="UP000477911"/>
    </source>
</evidence>
<dbReference type="Pfam" id="PF16461">
    <property type="entry name" value="Phage_TTP_12"/>
    <property type="match status" value="1"/>
</dbReference>
<protein>
    <recommendedName>
        <fullName evidence="1">Lambda phage tail tube protein N-terminal domain-containing protein</fullName>
    </recommendedName>
</protein>
<evidence type="ECO:0000259" key="1">
    <source>
        <dbReference type="Pfam" id="PF16461"/>
    </source>
</evidence>
<feature type="domain" description="Lambda phage tail tube protein N-terminal" evidence="1">
    <location>
        <begin position="23"/>
        <end position="135"/>
    </location>
</feature>
<proteinExistence type="predicted"/>
<dbReference type="Proteomes" id="UP000477911">
    <property type="component" value="Unassembled WGS sequence"/>
</dbReference>
<dbReference type="RefSeq" id="WP_160897250.1">
    <property type="nucleotide sequence ID" value="NZ_WUMU01000048.1"/>
</dbReference>
<gene>
    <name evidence="2" type="ORF">GR170_25250</name>
</gene>
<comment type="caution">
    <text evidence="2">The sequence shown here is derived from an EMBL/GenBank/DDBJ whole genome shotgun (WGS) entry which is preliminary data.</text>
</comment>
<dbReference type="InterPro" id="IPR032494">
    <property type="entry name" value="Phage_TTP_N"/>
</dbReference>
<accession>A0A6L7GC64</accession>
<dbReference type="AlphaFoldDB" id="A0A6L7GC64"/>
<sequence length="148" mass="15361">MSTTGVGLGYGARIRVGRGATPSWTELAGIGDFDLPDGEADEVDVTSHSSPNRSKEYIPGLLDNGTLSAPLDYIPESPQDMLLRYLRAAGELIQVEVTAAGATTPEVYAGFVKSYGRSAPVQGKSTATVVFRINGLVSGEATDPAASA</sequence>
<evidence type="ECO:0000313" key="2">
    <source>
        <dbReference type="EMBL" id="MXN21138.1"/>
    </source>
</evidence>
<dbReference type="Gene3D" id="4.10.410.40">
    <property type="match status" value="1"/>
</dbReference>
<reference evidence="2 3" key="1">
    <citation type="submission" date="2019-12" db="EMBL/GenBank/DDBJ databases">
        <authorList>
            <person name="Li M."/>
        </authorList>
    </citation>
    <scope>NUCLEOTIDE SEQUENCE [LARGE SCALE GENOMIC DNA]</scope>
    <source>
        <strain evidence="2 3">GBMRC 2024</strain>
    </source>
</reference>
<name>A0A6L7GC64_9RHOB</name>